<evidence type="ECO:0000256" key="1">
    <source>
        <dbReference type="ARBA" id="ARBA00023002"/>
    </source>
</evidence>
<reference evidence="4 6" key="2">
    <citation type="submission" date="2018-06" db="EMBL/GenBank/DDBJ databases">
        <authorList>
            <consortium name="Pathogen Informatics"/>
            <person name="Doyle S."/>
        </authorList>
    </citation>
    <scope>NUCLEOTIDE SEQUENCE [LARGE SCALE GENOMIC DNA]</scope>
    <source>
        <strain evidence="4 6">NCTC8684</strain>
    </source>
</reference>
<dbReference type="Proteomes" id="UP000254029">
    <property type="component" value="Unassembled WGS sequence"/>
</dbReference>
<comment type="caution">
    <text evidence="3">The sequence shown here is derived from an EMBL/GenBank/DDBJ whole genome shotgun (WGS) entry which is preliminary data.</text>
</comment>
<evidence type="ECO:0000313" key="3">
    <source>
        <dbReference type="EMBL" id="OVE50466.1"/>
    </source>
</evidence>
<dbReference type="EMBL" id="NHOO01000001">
    <property type="protein sequence ID" value="OVE50466.1"/>
    <property type="molecule type" value="Genomic_DNA"/>
</dbReference>
<dbReference type="AlphaFoldDB" id="A0A1R0MZ25"/>
<dbReference type="Pfam" id="PF16884">
    <property type="entry name" value="ADH_N_2"/>
    <property type="match status" value="1"/>
</dbReference>
<dbReference type="InterPro" id="IPR013149">
    <property type="entry name" value="ADH-like_C"/>
</dbReference>
<dbReference type="RefSeq" id="WP_048404464.1">
    <property type="nucleotide sequence ID" value="NZ_CP024028.1"/>
</dbReference>
<dbReference type="InterPro" id="IPR045010">
    <property type="entry name" value="MDR_fam"/>
</dbReference>
<dbReference type="PANTHER" id="PTHR43205:SF7">
    <property type="entry name" value="PROSTAGLANDIN REDUCTASE 1"/>
    <property type="match status" value="1"/>
</dbReference>
<dbReference type="SMART" id="SM00829">
    <property type="entry name" value="PKS_ER"/>
    <property type="match status" value="1"/>
</dbReference>
<dbReference type="FunFam" id="3.40.50.720:FF:000121">
    <property type="entry name" value="Prostaglandin reductase 2"/>
    <property type="match status" value="1"/>
</dbReference>
<dbReference type="EMBL" id="UIGR01000003">
    <property type="protein sequence ID" value="SUY93420.1"/>
    <property type="molecule type" value="Genomic_DNA"/>
</dbReference>
<dbReference type="Proteomes" id="UP000196342">
    <property type="component" value="Unassembled WGS sequence"/>
</dbReference>
<proteinExistence type="predicted"/>
<accession>A0A202BG03</accession>
<dbReference type="CDD" id="cd05288">
    <property type="entry name" value="PGDH"/>
    <property type="match status" value="1"/>
</dbReference>
<dbReference type="EC" id="1.3.1.-" evidence="4"/>
<organism evidence="3 5">
    <name type="scientific">Chromobacterium violaceum</name>
    <dbReference type="NCBI Taxonomy" id="536"/>
    <lineage>
        <taxon>Bacteria</taxon>
        <taxon>Pseudomonadati</taxon>
        <taxon>Pseudomonadota</taxon>
        <taxon>Betaproteobacteria</taxon>
        <taxon>Neisseriales</taxon>
        <taxon>Chromobacteriaceae</taxon>
        <taxon>Chromobacterium</taxon>
    </lineage>
</organism>
<evidence type="ECO:0000259" key="2">
    <source>
        <dbReference type="SMART" id="SM00829"/>
    </source>
</evidence>
<evidence type="ECO:0000313" key="6">
    <source>
        <dbReference type="Proteomes" id="UP000254029"/>
    </source>
</evidence>
<dbReference type="Gene3D" id="3.40.50.720">
    <property type="entry name" value="NAD(P)-binding Rossmann-like Domain"/>
    <property type="match status" value="1"/>
</dbReference>
<dbReference type="SUPFAM" id="SSF50129">
    <property type="entry name" value="GroES-like"/>
    <property type="match status" value="1"/>
</dbReference>
<evidence type="ECO:0000313" key="5">
    <source>
        <dbReference type="Proteomes" id="UP000196342"/>
    </source>
</evidence>
<dbReference type="Pfam" id="PF00107">
    <property type="entry name" value="ADH_zinc_N"/>
    <property type="match status" value="1"/>
</dbReference>
<keyword evidence="5" id="KW-1185">Reference proteome</keyword>
<keyword evidence="1 4" id="KW-0560">Oxidoreductase</keyword>
<dbReference type="PANTHER" id="PTHR43205">
    <property type="entry name" value="PROSTAGLANDIN REDUCTASE"/>
    <property type="match status" value="1"/>
</dbReference>
<protein>
    <submittedName>
        <fullName evidence="3">NADP-dependent oxidoreductase</fullName>
    </submittedName>
    <submittedName>
        <fullName evidence="4">NADPH-dependent curcumin reductase</fullName>
        <ecNumber evidence="4">1.3.1.-</ecNumber>
    </submittedName>
</protein>
<evidence type="ECO:0000313" key="4">
    <source>
        <dbReference type="EMBL" id="SUY93420.1"/>
    </source>
</evidence>
<dbReference type="InterPro" id="IPR020843">
    <property type="entry name" value="ER"/>
</dbReference>
<dbReference type="Gene3D" id="3.90.180.10">
    <property type="entry name" value="Medium-chain alcohol dehydrogenases, catalytic domain"/>
    <property type="match status" value="1"/>
</dbReference>
<feature type="domain" description="Enoyl reductase (ER)" evidence="2">
    <location>
        <begin position="17"/>
        <end position="327"/>
    </location>
</feature>
<reference evidence="3 5" key="1">
    <citation type="submission" date="2017-05" db="EMBL/GenBank/DDBJ databases">
        <title>Chromobacterium violaceum GHPS1 isolated from Hydrocarbon polluted soil in French Guiana display an awesome secondary metabolite arsenal and a battery of drug and heavy-metal-resistance and detoxification of xenobiotics proteins.</title>
        <authorList>
            <person name="Belbahri L."/>
        </authorList>
    </citation>
    <scope>NUCLEOTIDE SEQUENCE [LARGE SCALE GENOMIC DNA]</scope>
    <source>
        <strain evidence="3 5">GHPS1</strain>
    </source>
</reference>
<gene>
    <name evidence="4" type="primary">curA</name>
    <name evidence="3" type="ORF">CBW21_00290</name>
    <name evidence="4" type="ORF">NCTC8684_04556</name>
</gene>
<sequence>MKSLEIHLIRRPTGMPSADLFALEEVALPKLQTGQALIENLYLSVDPYMRECMDLEEEWPLHAPLEGRSIGRVIDAGSSGLNVGELVFHREGWRSHAAVAAEELRVLKEYPGVSASAFLSIMGGTGLTAYVALSRIAKLQAGEDIFVSAAAGGVGSAIAQLARLMGAGRLIGSTGSAAKARYLTETLNYDFAIDYHSQDLSQALGEAAPEGFDIYIDNVGGKHQEAAIRHIRDHGRIAWVGAVGQYNHAESPELARNLYDIVGKSLRLEGFLVRNYRHLQDELEAFVVPHLQSGRLQPQQTVREGLENMAQAFVDMLAGANLGKMLIKLA</sequence>
<name>A0A1R0MZ25_CHRVL</name>
<dbReference type="InterPro" id="IPR036291">
    <property type="entry name" value="NAD(P)-bd_dom_sf"/>
</dbReference>
<dbReference type="GO" id="GO:0016628">
    <property type="term" value="F:oxidoreductase activity, acting on the CH-CH group of donors, NAD or NADP as acceptor"/>
    <property type="evidence" value="ECO:0007669"/>
    <property type="project" value="InterPro"/>
</dbReference>
<dbReference type="InterPro" id="IPR011032">
    <property type="entry name" value="GroES-like_sf"/>
</dbReference>
<dbReference type="SUPFAM" id="SSF51735">
    <property type="entry name" value="NAD(P)-binding Rossmann-fold domains"/>
    <property type="match status" value="1"/>
</dbReference>
<accession>A0A1R0MZ25</accession>
<dbReference type="InterPro" id="IPR041694">
    <property type="entry name" value="ADH_N_2"/>
</dbReference>